<dbReference type="VEuPathDB" id="AmoebaDB:EHI7A_189910"/>
<dbReference type="VEuPathDB" id="AmoebaDB:KM1_023530"/>
<organism evidence="1 2">
    <name type="scientific">Entamoeba histolytica</name>
    <dbReference type="NCBI Taxonomy" id="5759"/>
    <lineage>
        <taxon>Eukaryota</taxon>
        <taxon>Amoebozoa</taxon>
        <taxon>Evosea</taxon>
        <taxon>Archamoebae</taxon>
        <taxon>Mastigamoebida</taxon>
        <taxon>Entamoebidae</taxon>
        <taxon>Entamoeba</taxon>
    </lineage>
</organism>
<dbReference type="EMBL" id="BDEQ01000001">
    <property type="protein sequence ID" value="GAT97034.1"/>
    <property type="molecule type" value="Genomic_DNA"/>
</dbReference>
<dbReference type="AlphaFoldDB" id="A0A5K1UXT2"/>
<dbReference type="VEuPathDB" id="AmoebaDB:EHI5A_001970"/>
<dbReference type="OMA" id="TINIPQQ"/>
<gene>
    <name evidence="1" type="ORF">CL6EHI_142750</name>
</gene>
<sequence>MQFTFQLPKVFLSEVVPYLKSLENVYTFTLVNKKCKSAVESLRYNPGFCGCDEITSAEEQSIFIKEVQLFPRLLAIKISKFSSFLLHYNPQHIQQIIFSTEIDSTQLQFIGNLKEKITVLSLFIYDDFIDFSQFKNLQRVSLRVHLSHSSLVEFFPNTYQHLQFVLVNFQYYVDEEFINSLPLYLFDKIVLEFDTKNRLEYIISSVPFIFSRSTIVYKGYYTGIDERVIIRNKMWEFSQEDIYQLEYLPEEIINCHWFGENNEEYLNGTQLNGFYKALKNYLPYFLVNGSGNIQKLQCLTNVKGFTPIQLPQSITSLDITINIPHQLGLDEFDSLKVLRITFQNTNQNSIIPKQVVSYEQIGGMVQLNSFVDVKWMKLQNISSISLDNHCCNLTHLEVINSIFINPLSTMSSLKKLVLKKTHYQYDRSIFYPTTLTFLSCDFNEYYPLPLLHSLHLRFNKNNSYYVDISQQSSVQSLTLEECIKSTVLFPLSLSSITLDNCFLEQNITLSHLLNLQEITISSQNLSIQLPTSVRKLILDCSLNISIPNIHCLTLLSTFILNKCYFNFYQLPKSICHLYIDNSMNVTDDILSLFPRLRNIEYTHINCSPMFWGN</sequence>
<dbReference type="VEuPathDB" id="AmoebaDB:EHI_142750"/>
<evidence type="ECO:0000313" key="2">
    <source>
        <dbReference type="Proteomes" id="UP000078387"/>
    </source>
</evidence>
<dbReference type="VEuPathDB" id="AmoebaDB:EHI8A_226530"/>
<accession>A0A5K1UXT2</accession>
<evidence type="ECO:0000313" key="1">
    <source>
        <dbReference type="EMBL" id="GAT97034.1"/>
    </source>
</evidence>
<name>A0A5K1UXT2_ENTHI</name>
<proteinExistence type="predicted"/>
<comment type="caution">
    <text evidence="1">The sequence shown here is derived from an EMBL/GenBank/DDBJ whole genome shotgun (WGS) entry which is preliminary data.</text>
</comment>
<reference evidence="1 2" key="1">
    <citation type="submission" date="2016-05" db="EMBL/GenBank/DDBJ databases">
        <title>First whole genome sequencing of Entamoeba histolytica HM1:IMSS-clone-6.</title>
        <authorList>
            <person name="Mukherjee Avik.K."/>
            <person name="Izumyama S."/>
            <person name="Nakada-Tsukui K."/>
            <person name="Nozaki T."/>
        </authorList>
    </citation>
    <scope>NUCLEOTIDE SEQUENCE [LARGE SCALE GENOMIC DNA]</scope>
    <source>
        <strain evidence="1 2">HM1:IMSS clone 6</strain>
    </source>
</reference>
<protein>
    <submittedName>
        <fullName evidence="1">Uncharacterized protein</fullName>
    </submittedName>
</protein>
<dbReference type="Proteomes" id="UP000078387">
    <property type="component" value="Unassembled WGS sequence"/>
</dbReference>